<dbReference type="PROSITE" id="PS50106">
    <property type="entry name" value="PDZ"/>
    <property type="match status" value="1"/>
</dbReference>
<organism evidence="3 4">
    <name type="scientific">Chitinimonas taiwanensis DSM 18899</name>
    <dbReference type="NCBI Taxonomy" id="1121279"/>
    <lineage>
        <taxon>Bacteria</taxon>
        <taxon>Pseudomonadati</taxon>
        <taxon>Pseudomonadota</taxon>
        <taxon>Betaproteobacteria</taxon>
        <taxon>Neisseriales</taxon>
        <taxon>Chitinibacteraceae</taxon>
        <taxon>Chitinimonas</taxon>
    </lineage>
</organism>
<dbReference type="Pfam" id="PF17820">
    <property type="entry name" value="PDZ_6"/>
    <property type="match status" value="1"/>
</dbReference>
<dbReference type="OrthoDB" id="9155583at2"/>
<evidence type="ECO:0000313" key="4">
    <source>
        <dbReference type="Proteomes" id="UP000186513"/>
    </source>
</evidence>
<evidence type="ECO:0000313" key="3">
    <source>
        <dbReference type="EMBL" id="SFZ76330.1"/>
    </source>
</evidence>
<sequence length="121" mass="12752">MKRRMLPLALAAGLLASSALAGERGYFGLSTSIEAEGFFLNPTLRAVKVAKITPASPAAKAGLQVGDQIIELEGRPIAGSKARELQDLLEKEVGQSLNLKIRRANGDTLPMTLVAAPKVKS</sequence>
<dbReference type="SMART" id="SM00228">
    <property type="entry name" value="PDZ"/>
    <property type="match status" value="1"/>
</dbReference>
<proteinExistence type="predicted"/>
<evidence type="ECO:0000259" key="2">
    <source>
        <dbReference type="PROSITE" id="PS50106"/>
    </source>
</evidence>
<accession>A0A1K2HJ90</accession>
<dbReference type="EMBL" id="FPKR01000007">
    <property type="protein sequence ID" value="SFZ76330.1"/>
    <property type="molecule type" value="Genomic_DNA"/>
</dbReference>
<dbReference type="Proteomes" id="UP000186513">
    <property type="component" value="Unassembled WGS sequence"/>
</dbReference>
<dbReference type="AlphaFoldDB" id="A0A1K2HJ90"/>
<gene>
    <name evidence="3" type="ORF">SAMN02745887_01914</name>
</gene>
<feature type="signal peptide" evidence="1">
    <location>
        <begin position="1"/>
        <end position="21"/>
    </location>
</feature>
<dbReference type="Gene3D" id="2.30.42.10">
    <property type="match status" value="1"/>
</dbReference>
<keyword evidence="1" id="KW-0732">Signal</keyword>
<keyword evidence="4" id="KW-1185">Reference proteome</keyword>
<dbReference type="STRING" id="1121279.SAMN02745887_01914"/>
<protein>
    <submittedName>
        <fullName evidence="3">PDZ domain-containing protein</fullName>
    </submittedName>
</protein>
<dbReference type="InterPro" id="IPR036034">
    <property type="entry name" value="PDZ_sf"/>
</dbReference>
<feature type="chain" id="PRO_5012860143" evidence="1">
    <location>
        <begin position="22"/>
        <end position="121"/>
    </location>
</feature>
<name>A0A1K2HJ90_9NEIS</name>
<reference evidence="3 4" key="1">
    <citation type="submission" date="2016-11" db="EMBL/GenBank/DDBJ databases">
        <authorList>
            <person name="Jaros S."/>
            <person name="Januszkiewicz K."/>
            <person name="Wedrychowicz H."/>
        </authorList>
    </citation>
    <scope>NUCLEOTIDE SEQUENCE [LARGE SCALE GENOMIC DNA]</scope>
    <source>
        <strain evidence="3 4">DSM 18899</strain>
    </source>
</reference>
<feature type="domain" description="PDZ" evidence="2">
    <location>
        <begin position="23"/>
        <end position="105"/>
    </location>
</feature>
<evidence type="ECO:0000256" key="1">
    <source>
        <dbReference type="SAM" id="SignalP"/>
    </source>
</evidence>
<dbReference type="SUPFAM" id="SSF50156">
    <property type="entry name" value="PDZ domain-like"/>
    <property type="match status" value="1"/>
</dbReference>
<dbReference type="InterPro" id="IPR001478">
    <property type="entry name" value="PDZ"/>
</dbReference>
<dbReference type="InterPro" id="IPR041489">
    <property type="entry name" value="PDZ_6"/>
</dbReference>